<protein>
    <submittedName>
        <fullName evidence="1">Uncharacterized protein</fullName>
    </submittedName>
</protein>
<proteinExistence type="predicted"/>
<organism evidence="1 2">
    <name type="scientific">Ectothiorhodospira magna</name>
    <dbReference type="NCBI Taxonomy" id="867345"/>
    <lineage>
        <taxon>Bacteria</taxon>
        <taxon>Pseudomonadati</taxon>
        <taxon>Pseudomonadota</taxon>
        <taxon>Gammaproteobacteria</taxon>
        <taxon>Chromatiales</taxon>
        <taxon>Ectothiorhodospiraceae</taxon>
        <taxon>Ectothiorhodospira</taxon>
    </lineage>
</organism>
<dbReference type="AlphaFoldDB" id="A0A1H8Z4H2"/>
<keyword evidence="2" id="KW-1185">Reference proteome</keyword>
<name>A0A1H8Z4H2_9GAMM</name>
<dbReference type="EMBL" id="FOFO01000001">
    <property type="protein sequence ID" value="SEP58498.1"/>
    <property type="molecule type" value="Genomic_DNA"/>
</dbReference>
<gene>
    <name evidence="1" type="ORF">SAMN05421693_101146</name>
</gene>
<evidence type="ECO:0000313" key="2">
    <source>
        <dbReference type="Proteomes" id="UP000199496"/>
    </source>
</evidence>
<evidence type="ECO:0000313" key="1">
    <source>
        <dbReference type="EMBL" id="SEP58498.1"/>
    </source>
</evidence>
<reference evidence="1 2" key="1">
    <citation type="submission" date="2016-10" db="EMBL/GenBank/DDBJ databases">
        <authorList>
            <person name="de Groot N.N."/>
        </authorList>
    </citation>
    <scope>NUCLEOTIDE SEQUENCE [LARGE SCALE GENOMIC DNA]</scope>
    <source>
        <strain evidence="1 2">B7-7</strain>
    </source>
</reference>
<accession>A0A1H8Z4H2</accession>
<dbReference type="STRING" id="867345.SAMN05421693_101146"/>
<dbReference type="Proteomes" id="UP000199496">
    <property type="component" value="Unassembled WGS sequence"/>
</dbReference>
<sequence length="36" mass="4103">MSRDAVDHGDAVLPVVIPDTVEDIRWMLPFLPLIDR</sequence>